<dbReference type="CDD" id="cd12871">
    <property type="entry name" value="Bacuni_01323_like"/>
    <property type="match status" value="1"/>
</dbReference>
<name>A0A3P1C0F1_9BACT</name>
<evidence type="ECO:0000313" key="1">
    <source>
        <dbReference type="EMBL" id="RRB06817.1"/>
    </source>
</evidence>
<accession>A0A3P1C0F1</accession>
<sequence length="342" mass="38817">MMWLSSVHPAPLHHSNKPHHIPMNTIVQKTILALGLAVSSGLISCQKDSAITPDQPHSSAKQAATDDLIVVNVAKKYTLTKQGKAVLTYYPDGRLQKVTQGAEFHRDYTYNGNTIQAISYRNGKMAFKDTYQIDPNTGRVTESVQVDYLVLPTPFNIDVSGNRTRTWVYAYNAKGQLTSCGEKYKSQNRTEYGYNAQGNLNLVSTYWENLNQGKPWYTISLGYLENKGRQSQNPGQINVIEYVADKYPTNFNWILLPTPYDSIDYYAQAIPERYLKIYGKMSPNLLASANWHVDGMGYHGSNFTYSLNADGYVTERKRFDDQYPQLLETETYDYNVSYLGVQ</sequence>
<dbReference type="OrthoDB" id="951589at2"/>
<organism evidence="1 2">
    <name type="scientific">Larkinella rosea</name>
    <dbReference type="NCBI Taxonomy" id="2025312"/>
    <lineage>
        <taxon>Bacteria</taxon>
        <taxon>Pseudomonadati</taxon>
        <taxon>Bacteroidota</taxon>
        <taxon>Cytophagia</taxon>
        <taxon>Cytophagales</taxon>
        <taxon>Spirosomataceae</taxon>
        <taxon>Larkinella</taxon>
    </lineage>
</organism>
<dbReference type="EMBL" id="RQJO01000007">
    <property type="protein sequence ID" value="RRB06817.1"/>
    <property type="molecule type" value="Genomic_DNA"/>
</dbReference>
<keyword evidence="2" id="KW-1185">Reference proteome</keyword>
<reference evidence="1 2" key="1">
    <citation type="submission" date="2018-11" db="EMBL/GenBank/DDBJ databases">
        <authorList>
            <person name="Zhou Z."/>
            <person name="Wang G."/>
        </authorList>
    </citation>
    <scope>NUCLEOTIDE SEQUENCE [LARGE SCALE GENOMIC DNA]</scope>
    <source>
        <strain evidence="1 2">KCTC52004</strain>
    </source>
</reference>
<proteinExistence type="predicted"/>
<evidence type="ECO:0000313" key="2">
    <source>
        <dbReference type="Proteomes" id="UP000271925"/>
    </source>
</evidence>
<comment type="caution">
    <text evidence="1">The sequence shown here is derived from an EMBL/GenBank/DDBJ whole genome shotgun (WGS) entry which is preliminary data.</text>
</comment>
<dbReference type="AlphaFoldDB" id="A0A3P1C0F1"/>
<protein>
    <submittedName>
        <fullName evidence="1">DUF4595 domain-containing protein</fullName>
    </submittedName>
</protein>
<gene>
    <name evidence="1" type="ORF">EHT25_03225</name>
</gene>
<dbReference type="Proteomes" id="UP000271925">
    <property type="component" value="Unassembled WGS sequence"/>
</dbReference>